<dbReference type="AlphaFoldDB" id="A0A438MZM6"/>
<evidence type="ECO:0000313" key="7">
    <source>
        <dbReference type="EMBL" id="RVX68715.1"/>
    </source>
</evidence>
<comment type="cofactor">
    <cofactor evidence="1 5">
        <name>Zn(2+)</name>
        <dbReference type="ChEBI" id="CHEBI:29105"/>
    </cofactor>
</comment>
<dbReference type="PROSITE" id="PS00059">
    <property type="entry name" value="ADH_ZINC"/>
    <property type="match status" value="1"/>
</dbReference>
<dbReference type="InterPro" id="IPR036291">
    <property type="entry name" value="NAD(P)-bd_dom_sf"/>
</dbReference>
<dbReference type="InterPro" id="IPR013154">
    <property type="entry name" value="ADH-like_N"/>
</dbReference>
<comment type="caution">
    <text evidence="7">The sequence shown here is derived from an EMBL/GenBank/DDBJ whole genome shotgun (WGS) entry which is preliminary data.</text>
</comment>
<dbReference type="InterPro" id="IPR002328">
    <property type="entry name" value="ADH_Zn_CS"/>
</dbReference>
<feature type="domain" description="Enoyl reductase (ER)" evidence="6">
    <location>
        <begin position="9"/>
        <end position="327"/>
    </location>
</feature>
<dbReference type="InterPro" id="IPR029752">
    <property type="entry name" value="D-isomer_DH_CS1"/>
</dbReference>
<reference evidence="7 8" key="1">
    <citation type="submission" date="2017-03" db="EMBL/GenBank/DDBJ databases">
        <title>Genomes of endolithic fungi from Antarctica.</title>
        <authorList>
            <person name="Coleine C."/>
            <person name="Masonjones S."/>
            <person name="Stajich J.E."/>
        </authorList>
    </citation>
    <scope>NUCLEOTIDE SEQUENCE [LARGE SCALE GENOMIC DNA]</scope>
    <source>
        <strain evidence="7 8">CCFEE 6314</strain>
    </source>
</reference>
<name>A0A438MZM6_EXOME</name>
<evidence type="ECO:0000256" key="3">
    <source>
        <dbReference type="ARBA" id="ARBA00022833"/>
    </source>
</evidence>
<evidence type="ECO:0000256" key="4">
    <source>
        <dbReference type="ARBA" id="ARBA00023002"/>
    </source>
</evidence>
<dbReference type="GO" id="GO:0016616">
    <property type="term" value="F:oxidoreductase activity, acting on the CH-OH group of donors, NAD or NADP as acceptor"/>
    <property type="evidence" value="ECO:0007669"/>
    <property type="project" value="InterPro"/>
</dbReference>
<dbReference type="EMBL" id="NAJM01000035">
    <property type="protein sequence ID" value="RVX68715.1"/>
    <property type="molecule type" value="Genomic_DNA"/>
</dbReference>
<dbReference type="Pfam" id="PF00107">
    <property type="entry name" value="ADH_zinc_N"/>
    <property type="match status" value="1"/>
</dbReference>
<evidence type="ECO:0000259" key="6">
    <source>
        <dbReference type="SMART" id="SM00829"/>
    </source>
</evidence>
<keyword evidence="4" id="KW-0560">Oxidoreductase</keyword>
<dbReference type="InterPro" id="IPR020843">
    <property type="entry name" value="ER"/>
</dbReference>
<dbReference type="OrthoDB" id="1879366at2759"/>
<dbReference type="Pfam" id="PF08240">
    <property type="entry name" value="ADH_N"/>
    <property type="match status" value="1"/>
</dbReference>
<dbReference type="CDD" id="cd05283">
    <property type="entry name" value="CAD1"/>
    <property type="match status" value="1"/>
</dbReference>
<dbReference type="SMART" id="SM00829">
    <property type="entry name" value="PKS_ER"/>
    <property type="match status" value="1"/>
</dbReference>
<evidence type="ECO:0000256" key="5">
    <source>
        <dbReference type="RuleBase" id="RU361277"/>
    </source>
</evidence>
<evidence type="ECO:0000313" key="8">
    <source>
        <dbReference type="Proteomes" id="UP000288859"/>
    </source>
</evidence>
<keyword evidence="2 5" id="KW-0479">Metal-binding</keyword>
<protein>
    <recommendedName>
        <fullName evidence="6">Enoyl reductase (ER) domain-containing protein</fullName>
    </recommendedName>
</protein>
<dbReference type="FunFam" id="3.40.50.720:FF:000022">
    <property type="entry name" value="Cinnamyl alcohol dehydrogenase"/>
    <property type="match status" value="1"/>
</dbReference>
<keyword evidence="3 5" id="KW-0862">Zinc</keyword>
<dbReference type="Gene3D" id="3.90.180.10">
    <property type="entry name" value="Medium-chain alcohol dehydrogenases, catalytic domain"/>
    <property type="match status" value="1"/>
</dbReference>
<evidence type="ECO:0000256" key="1">
    <source>
        <dbReference type="ARBA" id="ARBA00001947"/>
    </source>
</evidence>
<dbReference type="SUPFAM" id="SSF50129">
    <property type="entry name" value="GroES-like"/>
    <property type="match status" value="1"/>
</dbReference>
<dbReference type="VEuPathDB" id="FungiDB:PV10_05078"/>
<dbReference type="GO" id="GO:0008270">
    <property type="term" value="F:zinc ion binding"/>
    <property type="evidence" value="ECO:0007669"/>
    <property type="project" value="InterPro"/>
</dbReference>
<dbReference type="SUPFAM" id="SSF51735">
    <property type="entry name" value="NAD(P)-binding Rossmann-fold domains"/>
    <property type="match status" value="1"/>
</dbReference>
<dbReference type="PROSITE" id="PS00065">
    <property type="entry name" value="D_2_HYDROXYACID_DH_1"/>
    <property type="match status" value="1"/>
</dbReference>
<proteinExistence type="inferred from homology"/>
<evidence type="ECO:0000256" key="2">
    <source>
        <dbReference type="ARBA" id="ARBA00022723"/>
    </source>
</evidence>
<dbReference type="InterPro" id="IPR011032">
    <property type="entry name" value="GroES-like_sf"/>
</dbReference>
<sequence length="329" mass="35320">MVQFTVYKGSEAGQIVQGTTTKDLGPHDVLLKITHSGLCGTDVHFRHVDMALGHEGAGIVEQIGSAVTIFKKGDRAGFGYLHDSCGHCRECLRGAETFCSQRALYSDKDLDQGSLASHAVWKEDFLFAIPDAITSENAAPLMCGGATVFNALQFNGVKSTDRVGVVGVGGLGHLAIQFAAKMGCEVVVFSGTDSKKQEATELGATEFVAMKGLKELKLQNKIDHLLVTTSAQPDWSLFLPVMAPLGTIYPLSVSEGDLKVPYTPILMTGLKIQGSLVAARQIHREMLQFAALHKIKPIIEKYPLSVDGITKAYGALESGKIRYRGVLVA</sequence>
<dbReference type="PANTHER" id="PTHR42683">
    <property type="entry name" value="ALDEHYDE REDUCTASE"/>
    <property type="match status" value="1"/>
</dbReference>
<dbReference type="Gene3D" id="3.40.50.720">
    <property type="entry name" value="NAD(P)-binding Rossmann-like Domain"/>
    <property type="match status" value="1"/>
</dbReference>
<dbReference type="InterPro" id="IPR047109">
    <property type="entry name" value="CAD-like"/>
</dbReference>
<dbReference type="InterPro" id="IPR013149">
    <property type="entry name" value="ADH-like_C"/>
</dbReference>
<comment type="similarity">
    <text evidence="5">Belongs to the zinc-containing alcohol dehydrogenase family.</text>
</comment>
<organism evidence="7 8">
    <name type="scientific">Exophiala mesophila</name>
    <name type="common">Black yeast-like fungus</name>
    <dbReference type="NCBI Taxonomy" id="212818"/>
    <lineage>
        <taxon>Eukaryota</taxon>
        <taxon>Fungi</taxon>
        <taxon>Dikarya</taxon>
        <taxon>Ascomycota</taxon>
        <taxon>Pezizomycotina</taxon>
        <taxon>Eurotiomycetes</taxon>
        <taxon>Chaetothyriomycetidae</taxon>
        <taxon>Chaetothyriales</taxon>
        <taxon>Herpotrichiellaceae</taxon>
        <taxon>Exophiala</taxon>
    </lineage>
</organism>
<accession>A0A438MZM6</accession>
<dbReference type="Proteomes" id="UP000288859">
    <property type="component" value="Unassembled WGS sequence"/>
</dbReference>
<gene>
    <name evidence="7" type="ORF">B0A52_07601</name>
</gene>